<keyword evidence="4" id="KW-1185">Reference proteome</keyword>
<evidence type="ECO:0000259" key="2">
    <source>
        <dbReference type="PROSITE" id="PS50966"/>
    </source>
</evidence>
<evidence type="ECO:0000313" key="4">
    <source>
        <dbReference type="Proteomes" id="UP001160148"/>
    </source>
</evidence>
<feature type="domain" description="SWIM-type" evidence="2">
    <location>
        <begin position="6"/>
        <end position="42"/>
    </location>
</feature>
<organism evidence="3 4">
    <name type="scientific">Macrosiphum euphorbiae</name>
    <name type="common">potato aphid</name>
    <dbReference type="NCBI Taxonomy" id="13131"/>
    <lineage>
        <taxon>Eukaryota</taxon>
        <taxon>Metazoa</taxon>
        <taxon>Ecdysozoa</taxon>
        <taxon>Arthropoda</taxon>
        <taxon>Hexapoda</taxon>
        <taxon>Insecta</taxon>
        <taxon>Pterygota</taxon>
        <taxon>Neoptera</taxon>
        <taxon>Paraneoptera</taxon>
        <taxon>Hemiptera</taxon>
        <taxon>Sternorrhyncha</taxon>
        <taxon>Aphidomorpha</taxon>
        <taxon>Aphidoidea</taxon>
        <taxon>Aphididae</taxon>
        <taxon>Macrosiphini</taxon>
        <taxon>Macrosiphum</taxon>
    </lineage>
</organism>
<dbReference type="InterPro" id="IPR007527">
    <property type="entry name" value="Znf_SWIM"/>
</dbReference>
<gene>
    <name evidence="3" type="ORF">MEUPH1_LOCUS9740</name>
</gene>
<dbReference type="AlphaFoldDB" id="A0AAV0WCN7"/>
<reference evidence="3 4" key="1">
    <citation type="submission" date="2023-01" db="EMBL/GenBank/DDBJ databases">
        <authorList>
            <person name="Whitehead M."/>
        </authorList>
    </citation>
    <scope>NUCLEOTIDE SEQUENCE [LARGE SCALE GENOMIC DNA]</scope>
</reference>
<protein>
    <recommendedName>
        <fullName evidence="2">SWIM-type domain-containing protein</fullName>
    </recommendedName>
</protein>
<keyword evidence="1" id="KW-0863">Zinc-finger</keyword>
<dbReference type="GO" id="GO:0008270">
    <property type="term" value="F:zinc ion binding"/>
    <property type="evidence" value="ECO:0007669"/>
    <property type="project" value="UniProtKB-KW"/>
</dbReference>
<name>A0AAV0WCN7_9HEMI</name>
<dbReference type="Proteomes" id="UP001160148">
    <property type="component" value="Unassembled WGS sequence"/>
</dbReference>
<comment type="caution">
    <text evidence="3">The sequence shown here is derived from an EMBL/GenBank/DDBJ whole genome shotgun (WGS) entry which is preliminary data.</text>
</comment>
<sequence>MKNKLYDVKIFFKDKNIDHASCTCPTGLTKCHHMVSLLLHGHTNISVTNIAWSWKKKCAKENEEVMIIDDMYSNKFKAVTDTHNIDD</sequence>
<accession>A0AAV0WCN7</accession>
<proteinExistence type="predicted"/>
<evidence type="ECO:0000313" key="3">
    <source>
        <dbReference type="EMBL" id="CAI6353641.1"/>
    </source>
</evidence>
<keyword evidence="1" id="KW-0479">Metal-binding</keyword>
<evidence type="ECO:0000256" key="1">
    <source>
        <dbReference type="PROSITE-ProRule" id="PRU00325"/>
    </source>
</evidence>
<dbReference type="PROSITE" id="PS50966">
    <property type="entry name" value="ZF_SWIM"/>
    <property type="match status" value="1"/>
</dbReference>
<dbReference type="EMBL" id="CARXXK010000002">
    <property type="protein sequence ID" value="CAI6353641.1"/>
    <property type="molecule type" value="Genomic_DNA"/>
</dbReference>
<keyword evidence="1" id="KW-0862">Zinc</keyword>